<protein>
    <submittedName>
        <fullName evidence="1">Uncharacterized protein</fullName>
    </submittedName>
</protein>
<name>A0ABR3D7E9_NEUIN</name>
<accession>A0ABR3D7E9</accession>
<comment type="caution">
    <text evidence="1">The sequence shown here is derived from an EMBL/GenBank/DDBJ whole genome shotgun (WGS) entry which is preliminary data.</text>
</comment>
<organism evidence="1 2">
    <name type="scientific">Neurospora intermedia</name>
    <dbReference type="NCBI Taxonomy" id="5142"/>
    <lineage>
        <taxon>Eukaryota</taxon>
        <taxon>Fungi</taxon>
        <taxon>Dikarya</taxon>
        <taxon>Ascomycota</taxon>
        <taxon>Pezizomycotina</taxon>
        <taxon>Sordariomycetes</taxon>
        <taxon>Sordariomycetidae</taxon>
        <taxon>Sordariales</taxon>
        <taxon>Sordariaceae</taxon>
        <taxon>Neurospora</taxon>
    </lineage>
</organism>
<sequence>IDNKFYINVDYYADNRTKSSNIFDCLGVSSIENVLPFLDPTHSNCLTINE</sequence>
<reference evidence="1 2" key="1">
    <citation type="submission" date="2023-09" db="EMBL/GenBank/DDBJ databases">
        <title>Multi-omics analysis of a traditional fermented food reveals byproduct-associated fungal strains for waste-to-food upcycling.</title>
        <authorList>
            <consortium name="Lawrence Berkeley National Laboratory"/>
            <person name="Rekdal V.M."/>
            <person name="Villalobos-Escobedo J.M."/>
            <person name="Rodriguez-Valeron N."/>
            <person name="Garcia M.O."/>
            <person name="Vasquez D.P."/>
            <person name="Damayanti I."/>
            <person name="Sorensen P.M."/>
            <person name="Baidoo E.E."/>
            <person name="De Carvalho A.C."/>
            <person name="Riley R."/>
            <person name="Lipzen A."/>
            <person name="He G."/>
            <person name="Yan M."/>
            <person name="Haridas S."/>
            <person name="Daum C."/>
            <person name="Yoshinaga Y."/>
            <person name="Ng V."/>
            <person name="Grigoriev I.V."/>
            <person name="Munk R."/>
            <person name="Nuraida L."/>
            <person name="Wijaya C.H."/>
            <person name="Morales P.-C."/>
            <person name="Keasling J.D."/>
        </authorList>
    </citation>
    <scope>NUCLEOTIDE SEQUENCE [LARGE SCALE GENOMIC DNA]</scope>
    <source>
        <strain evidence="1 2">FGSC 2613</strain>
    </source>
</reference>
<keyword evidence="2" id="KW-1185">Reference proteome</keyword>
<dbReference type="Proteomes" id="UP001451303">
    <property type="component" value="Unassembled WGS sequence"/>
</dbReference>
<feature type="non-terminal residue" evidence="1">
    <location>
        <position position="1"/>
    </location>
</feature>
<proteinExistence type="predicted"/>
<dbReference type="EMBL" id="JAVLET010000009">
    <property type="protein sequence ID" value="KAL0467733.1"/>
    <property type="molecule type" value="Genomic_DNA"/>
</dbReference>
<gene>
    <name evidence="1" type="ORF">QR685DRAFT_448948</name>
</gene>
<evidence type="ECO:0000313" key="2">
    <source>
        <dbReference type="Proteomes" id="UP001451303"/>
    </source>
</evidence>
<evidence type="ECO:0000313" key="1">
    <source>
        <dbReference type="EMBL" id="KAL0467733.1"/>
    </source>
</evidence>